<accession>A0A3L6QX23</accession>
<evidence type="ECO:0000313" key="2">
    <source>
        <dbReference type="EMBL" id="RLM91614.1"/>
    </source>
</evidence>
<dbReference type="Proteomes" id="UP000275267">
    <property type="component" value="Unassembled WGS sequence"/>
</dbReference>
<protein>
    <submittedName>
        <fullName evidence="2">Metal tolerance protein 7 isoform X1</fullName>
    </submittedName>
</protein>
<evidence type="ECO:0000256" key="1">
    <source>
        <dbReference type="SAM" id="MobiDB-lite"/>
    </source>
</evidence>
<evidence type="ECO:0000313" key="3">
    <source>
        <dbReference type="Proteomes" id="UP000275267"/>
    </source>
</evidence>
<keyword evidence="3" id="KW-1185">Reference proteome</keyword>
<organism evidence="2 3">
    <name type="scientific">Panicum miliaceum</name>
    <name type="common">Proso millet</name>
    <name type="synonym">Broomcorn millet</name>
    <dbReference type="NCBI Taxonomy" id="4540"/>
    <lineage>
        <taxon>Eukaryota</taxon>
        <taxon>Viridiplantae</taxon>
        <taxon>Streptophyta</taxon>
        <taxon>Embryophyta</taxon>
        <taxon>Tracheophyta</taxon>
        <taxon>Spermatophyta</taxon>
        <taxon>Magnoliopsida</taxon>
        <taxon>Liliopsida</taxon>
        <taxon>Poales</taxon>
        <taxon>Poaceae</taxon>
        <taxon>PACMAD clade</taxon>
        <taxon>Panicoideae</taxon>
        <taxon>Panicodae</taxon>
        <taxon>Paniceae</taxon>
        <taxon>Panicinae</taxon>
        <taxon>Panicum</taxon>
        <taxon>Panicum sect. Panicum</taxon>
    </lineage>
</organism>
<sequence length="71" mass="7730">MGEGREEGAAAPPAGQMAAGPAASWRLNVSDFQQMPERPKEPPFVTRVLLRSHGVSERRSKVNPECTANRN</sequence>
<dbReference type="OrthoDB" id="692620at2759"/>
<reference evidence="3" key="1">
    <citation type="journal article" date="2019" name="Nat. Commun.">
        <title>The genome of broomcorn millet.</title>
        <authorList>
            <person name="Zou C."/>
            <person name="Miki D."/>
            <person name="Li D."/>
            <person name="Tang Q."/>
            <person name="Xiao L."/>
            <person name="Rajput S."/>
            <person name="Deng P."/>
            <person name="Jia W."/>
            <person name="Huang R."/>
            <person name="Zhang M."/>
            <person name="Sun Y."/>
            <person name="Hu J."/>
            <person name="Fu X."/>
            <person name="Schnable P.S."/>
            <person name="Li F."/>
            <person name="Zhang H."/>
            <person name="Feng B."/>
            <person name="Zhu X."/>
            <person name="Liu R."/>
            <person name="Schnable J.C."/>
            <person name="Zhu J.-K."/>
            <person name="Zhang H."/>
        </authorList>
    </citation>
    <scope>NUCLEOTIDE SEQUENCE [LARGE SCALE GENOMIC DNA]</scope>
</reference>
<feature type="compositionally biased region" description="Low complexity" evidence="1">
    <location>
        <begin position="9"/>
        <end position="22"/>
    </location>
</feature>
<gene>
    <name evidence="2" type="ORF">C2845_PM08G06340</name>
</gene>
<comment type="caution">
    <text evidence="2">The sequence shown here is derived from an EMBL/GenBank/DDBJ whole genome shotgun (WGS) entry which is preliminary data.</text>
</comment>
<proteinExistence type="predicted"/>
<dbReference type="AlphaFoldDB" id="A0A3L6QX23"/>
<feature type="region of interest" description="Disordered" evidence="1">
    <location>
        <begin position="1"/>
        <end position="22"/>
    </location>
</feature>
<dbReference type="EMBL" id="PQIB02000010">
    <property type="protein sequence ID" value="RLM91614.1"/>
    <property type="molecule type" value="Genomic_DNA"/>
</dbReference>
<name>A0A3L6QX23_PANMI</name>